<name>A0ABP7XHD8_9ACTN</name>
<reference evidence="5" key="1">
    <citation type="journal article" date="2019" name="Int. J. Syst. Evol. Microbiol.">
        <title>The Global Catalogue of Microorganisms (GCM) 10K type strain sequencing project: providing services to taxonomists for standard genome sequencing and annotation.</title>
        <authorList>
            <consortium name="The Broad Institute Genomics Platform"/>
            <consortium name="The Broad Institute Genome Sequencing Center for Infectious Disease"/>
            <person name="Wu L."/>
            <person name="Ma J."/>
        </authorList>
    </citation>
    <scope>NUCLEOTIDE SEQUENCE [LARGE SCALE GENOMIC DNA]</scope>
    <source>
        <strain evidence="5">JCM 16703</strain>
    </source>
</reference>
<feature type="compositionally biased region" description="Low complexity" evidence="1">
    <location>
        <begin position="226"/>
        <end position="240"/>
    </location>
</feature>
<feature type="transmembrane region" description="Helical" evidence="2">
    <location>
        <begin position="142"/>
        <end position="160"/>
    </location>
</feature>
<keyword evidence="2" id="KW-0472">Membrane</keyword>
<dbReference type="InterPro" id="IPR000866">
    <property type="entry name" value="AhpC/TSA"/>
</dbReference>
<proteinExistence type="predicted"/>
<keyword evidence="2" id="KW-1133">Transmembrane helix</keyword>
<keyword evidence="2" id="KW-0812">Transmembrane</keyword>
<dbReference type="Pfam" id="PF00578">
    <property type="entry name" value="AhpC-TSA"/>
    <property type="match status" value="1"/>
</dbReference>
<evidence type="ECO:0000256" key="2">
    <source>
        <dbReference type="SAM" id="Phobius"/>
    </source>
</evidence>
<dbReference type="InterPro" id="IPR041017">
    <property type="entry name" value="Thioredoxin_10"/>
</dbReference>
<dbReference type="InterPro" id="IPR050553">
    <property type="entry name" value="Thioredoxin_ResA/DsbE_sf"/>
</dbReference>
<evidence type="ECO:0000313" key="5">
    <source>
        <dbReference type="Proteomes" id="UP001501495"/>
    </source>
</evidence>
<dbReference type="EMBL" id="BAAAZH010000012">
    <property type="protein sequence ID" value="GAA4116681.1"/>
    <property type="molecule type" value="Genomic_DNA"/>
</dbReference>
<dbReference type="PANTHER" id="PTHR42852:SF13">
    <property type="entry name" value="PROTEIN DIPZ"/>
    <property type="match status" value="1"/>
</dbReference>
<dbReference type="SUPFAM" id="SSF52833">
    <property type="entry name" value="Thioredoxin-like"/>
    <property type="match status" value="1"/>
</dbReference>
<feature type="transmembrane region" description="Helical" evidence="2">
    <location>
        <begin position="83"/>
        <end position="100"/>
    </location>
</feature>
<feature type="region of interest" description="Disordered" evidence="1">
    <location>
        <begin position="226"/>
        <end position="257"/>
    </location>
</feature>
<evidence type="ECO:0000313" key="4">
    <source>
        <dbReference type="EMBL" id="GAA4116681.1"/>
    </source>
</evidence>
<feature type="transmembrane region" description="Helical" evidence="2">
    <location>
        <begin position="6"/>
        <end position="36"/>
    </location>
</feature>
<comment type="caution">
    <text evidence="4">The sequence shown here is derived from an EMBL/GenBank/DDBJ whole genome shotgun (WGS) entry which is preliminary data.</text>
</comment>
<dbReference type="Proteomes" id="UP001501495">
    <property type="component" value="Unassembled WGS sequence"/>
</dbReference>
<evidence type="ECO:0000256" key="1">
    <source>
        <dbReference type="SAM" id="MobiDB-lite"/>
    </source>
</evidence>
<keyword evidence="5" id="KW-1185">Reference proteome</keyword>
<dbReference type="Gene3D" id="2.60.120.260">
    <property type="entry name" value="Galactose-binding domain-like"/>
    <property type="match status" value="1"/>
</dbReference>
<feature type="domain" description="Thioredoxin" evidence="3">
    <location>
        <begin position="290"/>
        <end position="438"/>
    </location>
</feature>
<dbReference type="Gene3D" id="3.40.30.10">
    <property type="entry name" value="Glutaredoxin"/>
    <property type="match status" value="1"/>
</dbReference>
<dbReference type="Pfam" id="PF17991">
    <property type="entry name" value="Thioredoxin_10"/>
    <property type="match status" value="1"/>
</dbReference>
<organism evidence="4 5">
    <name type="scientific">Nocardioides fonticola</name>
    <dbReference type="NCBI Taxonomy" id="450363"/>
    <lineage>
        <taxon>Bacteria</taxon>
        <taxon>Bacillati</taxon>
        <taxon>Actinomycetota</taxon>
        <taxon>Actinomycetes</taxon>
        <taxon>Propionibacteriales</taxon>
        <taxon>Nocardioidaceae</taxon>
        <taxon>Nocardioides</taxon>
    </lineage>
</organism>
<feature type="transmembrane region" description="Helical" evidence="2">
    <location>
        <begin position="112"/>
        <end position="130"/>
    </location>
</feature>
<sequence length="591" mass="62057">MGPLPLALLALAGGVLGVVARLVLLPALGAVLAAVLPRRLVHEDDGGAVEPLEVPVDDLLGGPARPARDPRDRRELPGWVRDAVPAAAAAAVLAAGVLLAPRAADLLGLPPGALRVVGTIGAIALLLAVLRGRAATEPSVGVREGLVAGVLLVPVAAPLVRWADDGARLDDASVLAGTAALALGVLLGQLAGGRLPHLTTRSTTAALGVLAIVAAAALAAPAAELPRTTTPSAAPTADPEAPADPPLDAPLDQDAPGQTYELLQDSGQLTPFADRTNRSLSRCVPASDQLARCGQAPPLDVTGPWFNLRGNPAPTWDSLRGRIVLIDFTSSACLTCRDDRTHLAHWADDYAAAGLTVIAVHRPEYAVEADPEVPAALVRREGIDYPLVSDPDGRLFDAYRNRYWPSKYLVDATGTVRAIRFGGGGYAVVERQIRTLLRQARPGVRLAPPVDVIDVAATFSVGRTPTLRTRPGQSGYHGSPDYLSRDTTSYAVDISQPPDTFSLGGYWDVAQDGITARRDAELRLHYHANEVWQLLGGTGTVTLTRGDEPPRTIRISGVPRLYRLTRDAGFQDAVVTLRYSAGVSSYGFSFG</sequence>
<dbReference type="PANTHER" id="PTHR42852">
    <property type="entry name" value="THIOL:DISULFIDE INTERCHANGE PROTEIN DSBE"/>
    <property type="match status" value="1"/>
</dbReference>
<dbReference type="PROSITE" id="PS51352">
    <property type="entry name" value="THIOREDOXIN_2"/>
    <property type="match status" value="1"/>
</dbReference>
<accession>A0ABP7XHD8</accession>
<evidence type="ECO:0000259" key="3">
    <source>
        <dbReference type="PROSITE" id="PS51352"/>
    </source>
</evidence>
<dbReference type="InterPro" id="IPR036249">
    <property type="entry name" value="Thioredoxin-like_sf"/>
</dbReference>
<feature type="transmembrane region" description="Helical" evidence="2">
    <location>
        <begin position="172"/>
        <end position="192"/>
    </location>
</feature>
<protein>
    <recommendedName>
        <fullName evidence="3">Thioredoxin domain-containing protein</fullName>
    </recommendedName>
</protein>
<gene>
    <name evidence="4" type="ORF">GCM10022215_16530</name>
</gene>
<feature type="transmembrane region" description="Helical" evidence="2">
    <location>
        <begin position="204"/>
        <end position="223"/>
    </location>
</feature>
<dbReference type="RefSeq" id="WP_344732841.1">
    <property type="nucleotide sequence ID" value="NZ_BAAAZH010000012.1"/>
</dbReference>
<dbReference type="InterPro" id="IPR013766">
    <property type="entry name" value="Thioredoxin_domain"/>
</dbReference>